<accession>Q2N7Y0</accession>
<reference evidence="2" key="1">
    <citation type="journal article" date="2009" name="J. Bacteriol.">
        <title>Complete genome sequence of Erythrobacter litoralis HTCC2594.</title>
        <authorList>
            <person name="Oh H.M."/>
            <person name="Giovannoni S.J."/>
            <person name="Ferriera S."/>
            <person name="Johnson J."/>
            <person name="Cho J.C."/>
        </authorList>
    </citation>
    <scope>NUCLEOTIDE SEQUENCE [LARGE SCALE GENOMIC DNA]</scope>
    <source>
        <strain evidence="2">HTCC2594</strain>
    </source>
</reference>
<sequence>MESSSPPNILAIFEELDARVDKEGYTFASEEDVDRWAGQLDVDWLSCLDLIGAELAKKYHANEVSYEFGDSLANDLNSTLMFRHEQVPEGSWPSLFWEVHEAFDAGEWPPKTDELDPIEQYTKPEIARIVARLA</sequence>
<dbReference type="OrthoDB" id="1495661at2"/>
<dbReference type="KEGG" id="eli:ELI_10595"/>
<keyword evidence="2" id="KW-1185">Reference proteome</keyword>
<dbReference type="HOGENOM" id="CLU_159344_0_0_5"/>
<name>Q2N7Y0_ERYLH</name>
<dbReference type="EMBL" id="CP000157">
    <property type="protein sequence ID" value="ABC64211.1"/>
    <property type="molecule type" value="Genomic_DNA"/>
</dbReference>
<gene>
    <name evidence="1" type="ordered locus">ELI_10595</name>
</gene>
<evidence type="ECO:0000313" key="1">
    <source>
        <dbReference type="EMBL" id="ABC64211.1"/>
    </source>
</evidence>
<organism evidence="1 2">
    <name type="scientific">Erythrobacter litoralis (strain HTCC2594)</name>
    <dbReference type="NCBI Taxonomy" id="314225"/>
    <lineage>
        <taxon>Bacteria</taxon>
        <taxon>Pseudomonadati</taxon>
        <taxon>Pseudomonadota</taxon>
        <taxon>Alphaproteobacteria</taxon>
        <taxon>Sphingomonadales</taxon>
        <taxon>Erythrobacteraceae</taxon>
        <taxon>Erythrobacter/Porphyrobacter group</taxon>
        <taxon>Erythrobacter</taxon>
    </lineage>
</organism>
<dbReference type="eggNOG" id="ENOG502ZKI7">
    <property type="taxonomic scope" value="Bacteria"/>
</dbReference>
<dbReference type="Proteomes" id="UP000008808">
    <property type="component" value="Chromosome"/>
</dbReference>
<protein>
    <submittedName>
        <fullName evidence="1">Uncharacterized protein</fullName>
    </submittedName>
</protein>
<dbReference type="AlphaFoldDB" id="Q2N7Y0"/>
<evidence type="ECO:0000313" key="2">
    <source>
        <dbReference type="Proteomes" id="UP000008808"/>
    </source>
</evidence>
<dbReference type="STRING" id="314225.ELI_10595"/>
<dbReference type="RefSeq" id="WP_011415038.1">
    <property type="nucleotide sequence ID" value="NC_007722.1"/>
</dbReference>
<proteinExistence type="predicted"/>